<protein>
    <submittedName>
        <fullName evidence="5">Fe-S cluster assembly ATPase SufC</fullName>
    </submittedName>
</protein>
<dbReference type="InterPro" id="IPR027417">
    <property type="entry name" value="P-loop_NTPase"/>
</dbReference>
<dbReference type="NCBIfam" id="TIGR01978">
    <property type="entry name" value="sufC"/>
    <property type="match status" value="1"/>
</dbReference>
<gene>
    <name evidence="5" type="primary">sufC</name>
    <name evidence="5" type="ORF">E5P55_00035</name>
</gene>
<dbReference type="EMBL" id="CP039370">
    <property type="protein sequence ID" value="QPJ58395.1"/>
    <property type="molecule type" value="Genomic_DNA"/>
</dbReference>
<dbReference type="Gene3D" id="3.40.50.300">
    <property type="entry name" value="P-loop containing nucleotide triphosphate hydrolases"/>
    <property type="match status" value="1"/>
</dbReference>
<dbReference type="InterPro" id="IPR010230">
    <property type="entry name" value="FeS-cluster_ATPase_SufC"/>
</dbReference>
<dbReference type="Pfam" id="PF00005">
    <property type="entry name" value="ABC_tran"/>
    <property type="match status" value="1"/>
</dbReference>
<dbReference type="SMART" id="SM00382">
    <property type="entry name" value="AAA"/>
    <property type="match status" value="1"/>
</dbReference>
<evidence type="ECO:0000313" key="6">
    <source>
        <dbReference type="Proteomes" id="UP000594451"/>
    </source>
</evidence>
<dbReference type="SUPFAM" id="SSF52540">
    <property type="entry name" value="P-loop containing nucleoside triphosphate hydrolases"/>
    <property type="match status" value="1"/>
</dbReference>
<dbReference type="PANTHER" id="PTHR43204:SF1">
    <property type="entry name" value="ABC TRANSPORTER I FAMILY MEMBER 6, CHLOROPLASTIC"/>
    <property type="match status" value="1"/>
</dbReference>
<dbReference type="PROSITE" id="PS00211">
    <property type="entry name" value="ABC_TRANSPORTER_1"/>
    <property type="match status" value="1"/>
</dbReference>
<feature type="domain" description="ABC transporter" evidence="4">
    <location>
        <begin position="3"/>
        <end position="246"/>
    </location>
</feature>
<proteinExistence type="inferred from homology"/>
<dbReference type="GO" id="GO:0005524">
    <property type="term" value="F:ATP binding"/>
    <property type="evidence" value="ECO:0007669"/>
    <property type="project" value="UniProtKB-KW"/>
</dbReference>
<dbReference type="PANTHER" id="PTHR43204">
    <property type="entry name" value="ABC TRANSPORTER I FAMILY MEMBER 6, CHLOROPLASTIC"/>
    <property type="match status" value="1"/>
</dbReference>
<dbReference type="InterPro" id="IPR003439">
    <property type="entry name" value="ABC_transporter-like_ATP-bd"/>
</dbReference>
<dbReference type="InterPro" id="IPR003593">
    <property type="entry name" value="AAA+_ATPase"/>
</dbReference>
<evidence type="ECO:0000259" key="4">
    <source>
        <dbReference type="PROSITE" id="PS50893"/>
    </source>
</evidence>
<organism evidence="5 6">
    <name type="scientific">Candidatus Pinguicoccus supinus</name>
    <dbReference type="NCBI Taxonomy" id="2529394"/>
    <lineage>
        <taxon>Bacteria</taxon>
        <taxon>Pseudomonadati</taxon>
        <taxon>Verrucomicrobiota</taxon>
        <taxon>Candidatus Pinguicoccus</taxon>
    </lineage>
</organism>
<name>A0A7T0BRF1_9BACT</name>
<dbReference type="GO" id="GO:0016887">
    <property type="term" value="F:ATP hydrolysis activity"/>
    <property type="evidence" value="ECO:0007669"/>
    <property type="project" value="InterPro"/>
</dbReference>
<evidence type="ECO:0000256" key="3">
    <source>
        <dbReference type="ARBA" id="ARBA00022840"/>
    </source>
</evidence>
<reference evidence="5 6" key="1">
    <citation type="journal article" date="2020" name="Sci. Rep.">
        <title>Morphology, ultrastructure, genomics, and phylogeny of Euplotes vanleeuwenhoeki sp. nov. and its ultra-reduced endosymbiont Candidatus Pinguicoccus supinus sp. nov.</title>
        <authorList>
            <person name="Serra V."/>
            <person name="Gammuto L."/>
            <person name="Nitla V."/>
            <person name="Castelli M."/>
            <person name="Lanzoni O."/>
            <person name="Sassera D."/>
            <person name="Bandi C."/>
            <person name="Sandeep B.V."/>
            <person name="Verni F."/>
            <person name="Modeo L."/>
            <person name="Petroni G."/>
        </authorList>
    </citation>
    <scope>NUCLEOTIDE SEQUENCE [LARGE SCALE GENOMIC DNA]</scope>
    <source>
        <strain evidence="5 6">KKR18_Esm</strain>
    </source>
</reference>
<keyword evidence="6" id="KW-1185">Reference proteome</keyword>
<accession>A0A7T0BRF1</accession>
<dbReference type="PROSITE" id="PS50893">
    <property type="entry name" value="ABC_TRANSPORTER_2"/>
    <property type="match status" value="1"/>
</dbReference>
<keyword evidence="2" id="KW-0547">Nucleotide-binding</keyword>
<keyword evidence="3" id="KW-0067">ATP-binding</keyword>
<comment type="similarity">
    <text evidence="1">Belongs to the ABC transporter superfamily. Ycf16 family.</text>
</comment>
<evidence type="ECO:0000313" key="5">
    <source>
        <dbReference type="EMBL" id="QPJ58395.1"/>
    </source>
</evidence>
<dbReference type="InterPro" id="IPR017871">
    <property type="entry name" value="ABC_transporter-like_CS"/>
</dbReference>
<evidence type="ECO:0000256" key="2">
    <source>
        <dbReference type="ARBA" id="ARBA00022741"/>
    </source>
</evidence>
<evidence type="ECO:0000256" key="1">
    <source>
        <dbReference type="ARBA" id="ARBA00006216"/>
    </source>
</evidence>
<dbReference type="KEGG" id="psup:E5P55_00035"/>
<sequence>MGLFVENLTVSIKNKIILNSVCADFNTGGINLLMGPNGSGKSTFLKVIAGDPDYDIVKGQIIYENNEIHTLDVQKIAQLGVFLAFQHPVPLPGISVIGFLKSIAQSYHRNILKKDFNLRSFYKKLELNLSFLNMDDTYLNKEVNVEFSGGEKKKLEILQMLILNPKLILLDEVDSGLDVDSIKIIAKGINKMFELGSRIILVTHYKNILKHITPSRVYVMNKGSVVCTGGLELAHTIYTKGYSAIL</sequence>
<dbReference type="Proteomes" id="UP000594451">
    <property type="component" value="Chromosome"/>
</dbReference>
<dbReference type="AlphaFoldDB" id="A0A7T0BRF1"/>